<evidence type="ECO:0000259" key="1">
    <source>
        <dbReference type="PROSITE" id="PS51186"/>
    </source>
</evidence>
<dbReference type="EC" id="2.3.1.57" evidence="2"/>
<keyword evidence="2" id="KW-0808">Transferase</keyword>
<sequence length="149" mass="17300">MIKIKSIDKENVLDVCELKTDQDDIRAAIAGRSYCNAISIAESKCHSEMYPNAIYNNNLLIGFFMYQRTENHAKTVMICRFMLDDRFRHDRFEEKALEHILRGLKIQGVKEVMVSIDNANEHIKKLYLSFGFHPTGETDKAGYCYKLEI</sequence>
<dbReference type="InterPro" id="IPR000182">
    <property type="entry name" value="GNAT_dom"/>
</dbReference>
<protein>
    <submittedName>
        <fullName evidence="2">Spermine/spermidine acetyltransferase</fullName>
        <ecNumber evidence="2">2.3.1.57</ecNumber>
    </submittedName>
</protein>
<dbReference type="AlphaFoldDB" id="A0A6N2ZHS4"/>
<dbReference type="GO" id="GO:0004145">
    <property type="term" value="F:diamine N-acetyltransferase activity"/>
    <property type="evidence" value="ECO:0007669"/>
    <property type="project" value="UniProtKB-EC"/>
</dbReference>
<dbReference type="Pfam" id="PF00583">
    <property type="entry name" value="Acetyltransf_1"/>
    <property type="match status" value="1"/>
</dbReference>
<evidence type="ECO:0000313" key="2">
    <source>
        <dbReference type="EMBL" id="VYT76502.1"/>
    </source>
</evidence>
<organism evidence="2">
    <name type="scientific">Mediterraneibacter gnavus</name>
    <name type="common">Ruminococcus gnavus</name>
    <dbReference type="NCBI Taxonomy" id="33038"/>
    <lineage>
        <taxon>Bacteria</taxon>
        <taxon>Bacillati</taxon>
        <taxon>Bacillota</taxon>
        <taxon>Clostridia</taxon>
        <taxon>Lachnospirales</taxon>
        <taxon>Lachnospiraceae</taxon>
        <taxon>Mediterraneibacter</taxon>
    </lineage>
</organism>
<gene>
    <name evidence="2" type="primary">bltD</name>
    <name evidence="2" type="ORF">RGLFYP36_03147</name>
</gene>
<keyword evidence="2" id="KW-0012">Acyltransferase</keyword>
<reference evidence="2" key="1">
    <citation type="submission" date="2019-11" db="EMBL/GenBank/DDBJ databases">
        <authorList>
            <person name="Feng L."/>
        </authorList>
    </citation>
    <scope>NUCLEOTIDE SEQUENCE</scope>
    <source>
        <strain evidence="2">RgnavusLFYP36</strain>
    </source>
</reference>
<dbReference type="Gene3D" id="3.40.630.30">
    <property type="match status" value="1"/>
</dbReference>
<dbReference type="EMBL" id="CACRUU010000021">
    <property type="protein sequence ID" value="VYT76502.1"/>
    <property type="molecule type" value="Genomic_DNA"/>
</dbReference>
<accession>A0A6N2ZHS4</accession>
<feature type="domain" description="N-acetyltransferase" evidence="1">
    <location>
        <begin position="2"/>
        <end position="149"/>
    </location>
</feature>
<dbReference type="InterPro" id="IPR016181">
    <property type="entry name" value="Acyl_CoA_acyltransferase"/>
</dbReference>
<dbReference type="SUPFAM" id="SSF55729">
    <property type="entry name" value="Acyl-CoA N-acyltransferases (Nat)"/>
    <property type="match status" value="1"/>
</dbReference>
<name>A0A6N2ZHS4_MEDGN</name>
<dbReference type="RefSeq" id="WP_156733571.1">
    <property type="nucleotide sequence ID" value="NZ_CACRUU010000021.1"/>
</dbReference>
<dbReference type="PROSITE" id="PS51186">
    <property type="entry name" value="GNAT"/>
    <property type="match status" value="1"/>
</dbReference>
<proteinExistence type="predicted"/>